<reference evidence="2" key="1">
    <citation type="journal article" date="2023" name="Hortic. Res.">
        <title>A chromosome-level phased genome enabling allele-level studies in sweet orange: a case study on citrus Huanglongbing tolerance.</title>
        <authorList>
            <person name="Wu B."/>
            <person name="Yu Q."/>
            <person name="Deng Z."/>
            <person name="Duan Y."/>
            <person name="Luo F."/>
            <person name="Gmitter F. Jr."/>
        </authorList>
    </citation>
    <scope>NUCLEOTIDE SEQUENCE [LARGE SCALE GENOMIC DNA]</scope>
    <source>
        <strain evidence="2">cv. Valencia</strain>
    </source>
</reference>
<proteinExistence type="predicted"/>
<comment type="caution">
    <text evidence="1">The sequence shown here is derived from an EMBL/GenBank/DDBJ whole genome shotgun (WGS) entry which is preliminary data.</text>
</comment>
<gene>
    <name evidence="1" type="ORF">KPL71_015038</name>
</gene>
<keyword evidence="2" id="KW-1185">Reference proteome</keyword>
<accession>A0ACB8KG33</accession>
<name>A0ACB8KG33_CITSI</name>
<dbReference type="Proteomes" id="UP000829398">
    <property type="component" value="Chromosome 5"/>
</dbReference>
<organism evidence="1 2">
    <name type="scientific">Citrus sinensis</name>
    <name type="common">Sweet orange</name>
    <name type="synonym">Citrus aurantium var. sinensis</name>
    <dbReference type="NCBI Taxonomy" id="2711"/>
    <lineage>
        <taxon>Eukaryota</taxon>
        <taxon>Viridiplantae</taxon>
        <taxon>Streptophyta</taxon>
        <taxon>Embryophyta</taxon>
        <taxon>Tracheophyta</taxon>
        <taxon>Spermatophyta</taxon>
        <taxon>Magnoliopsida</taxon>
        <taxon>eudicotyledons</taxon>
        <taxon>Gunneridae</taxon>
        <taxon>Pentapetalae</taxon>
        <taxon>rosids</taxon>
        <taxon>malvids</taxon>
        <taxon>Sapindales</taxon>
        <taxon>Rutaceae</taxon>
        <taxon>Aurantioideae</taxon>
        <taxon>Citrus</taxon>
    </lineage>
</organism>
<sequence>MLAGTAAMYFLVSSQTSAVAAILITLLIILYTSLLVSRNLLRKYTSKKKRGAPEAGGAWPVIGHLHILGGPEPLHRVLGSMADKYGPIFTIKIGINRALVVSSWEMAKECLTTNDKIFASRPKTLAMEILGYNFSMFGSSPYGSYWRETRKIATLELLSKHRLEKLRHVRDYEVKTCLKELYELWDKSKSTNKMLVEMKRWFEDTIYALPFLRWLDIGGDERSMKKTAKELDIVVQGCLEEHKRKRDSREMKGEELDFMSVMLSILGDTEKYSGRDVDTINKAVCLGLIIAGLDTTTVTLTWVISLLLNHRDILDKVQNELDIQVGTKRQVNESDLKNLVYLQATLKEAMRLYPAVPLLIPHEAIEECTVNGYHVPAGTQLLINVWKLQRDPRVWEEPCKFQPERFLTKHKDIDVRGQHLELLPFGSGRRMCPGVSFALQVMQFTIASLLQGFDFATPSNEPLDMGEGFGLTMEKSRPLEVLIAPRLSASLYG</sequence>
<evidence type="ECO:0000313" key="2">
    <source>
        <dbReference type="Proteomes" id="UP000829398"/>
    </source>
</evidence>
<evidence type="ECO:0000313" key="1">
    <source>
        <dbReference type="EMBL" id="KAH9753340.1"/>
    </source>
</evidence>
<dbReference type="EMBL" id="CM039174">
    <property type="protein sequence ID" value="KAH9753340.1"/>
    <property type="molecule type" value="Genomic_DNA"/>
</dbReference>
<protein>
    <submittedName>
        <fullName evidence="1">Xanthotoxin 5-hydroxylase CYP82C4</fullName>
    </submittedName>
</protein>